<dbReference type="KEGG" id="caj:CIG1485E_a0097"/>
<reference evidence="1 2" key="1">
    <citation type="journal article" date="2014" name="Genome Announc.">
        <title>Complete Genome Sequence of Campylobacter iguaniorum Strain 1485ET, Isolated from a Bearded Dragon (Pogona vitticeps).</title>
        <authorList>
            <person name="Gilbert M.J."/>
            <person name="Miller W.G."/>
            <person name="Yee E."/>
            <person name="Kik M."/>
            <person name="Wagenaar J.A."/>
            <person name="Duim B."/>
        </authorList>
    </citation>
    <scope>NUCLEOTIDE SEQUENCE [LARGE SCALE GENOMIC DNA]</scope>
    <source>
        <strain evidence="1 2">1485E</strain>
        <plasmid evidence="1">pCIG1485E</plasmid>
    </source>
</reference>
<dbReference type="AlphaFoldDB" id="A0A076FDY4"/>
<dbReference type="RefSeq" id="WP_041572737.1">
    <property type="nucleotide sequence ID" value="NZ_CP009044.1"/>
</dbReference>
<protein>
    <submittedName>
        <fullName evidence="1">Uncharacterized protein</fullName>
    </submittedName>
</protein>
<evidence type="ECO:0000313" key="1">
    <source>
        <dbReference type="EMBL" id="AII15622.1"/>
    </source>
</evidence>
<dbReference type="EMBL" id="CP009044">
    <property type="protein sequence ID" value="AII15622.1"/>
    <property type="molecule type" value="Genomic_DNA"/>
</dbReference>
<keyword evidence="2" id="KW-1185">Reference proteome</keyword>
<dbReference type="Proteomes" id="UP000028486">
    <property type="component" value="Plasmid pCIG1485E"/>
</dbReference>
<dbReference type="HOGENOM" id="CLU_1792910_0_0_7"/>
<dbReference type="InterPro" id="IPR058240">
    <property type="entry name" value="rSAM_sf"/>
</dbReference>
<gene>
    <name evidence="1" type="ORF">CIG1485E_a0097</name>
</gene>
<dbReference type="SUPFAM" id="SSF102114">
    <property type="entry name" value="Radical SAM enzymes"/>
    <property type="match status" value="1"/>
</dbReference>
<accession>A0A076FDY4</accession>
<proteinExistence type="predicted"/>
<geneLocation type="plasmid" evidence="1 2">
    <name>pCIG1485E</name>
</geneLocation>
<keyword evidence="1" id="KW-0614">Plasmid</keyword>
<sequence length="144" mass="16759">MRDINILDVVGNNAVAIIEGDKSLHDDIKEIYEFLVKNGKEVLALTDIYTFPRKLEKLKTHNVQTIIIQTTGLNPKIKELFERFLKLGHNPKNLMVIFKEDLFLNLIYEFKDLDVYKFSEISPDAVEVYMLEYCSSSNKKDDNE</sequence>
<evidence type="ECO:0000313" key="2">
    <source>
        <dbReference type="Proteomes" id="UP000028486"/>
    </source>
</evidence>
<name>A0A076FDY4_9BACT</name>
<organism evidence="1 2">
    <name type="scientific">Campylobacter iguaniorum</name>
    <dbReference type="NCBI Taxonomy" id="1244531"/>
    <lineage>
        <taxon>Bacteria</taxon>
        <taxon>Pseudomonadati</taxon>
        <taxon>Campylobacterota</taxon>
        <taxon>Epsilonproteobacteria</taxon>
        <taxon>Campylobacterales</taxon>
        <taxon>Campylobacteraceae</taxon>
        <taxon>Campylobacter</taxon>
    </lineage>
</organism>